<dbReference type="AlphaFoldDB" id="A0A1R2ALM7"/>
<evidence type="ECO:0000313" key="1">
    <source>
        <dbReference type="EMBL" id="OMJ65431.1"/>
    </source>
</evidence>
<dbReference type="EMBL" id="MPUH01002146">
    <property type="protein sequence ID" value="OMJ65431.1"/>
    <property type="molecule type" value="Genomic_DNA"/>
</dbReference>
<name>A0A1R2ALM7_9CILI</name>
<gene>
    <name evidence="1" type="ORF">SteCoe_38237</name>
</gene>
<evidence type="ECO:0000313" key="2">
    <source>
        <dbReference type="Proteomes" id="UP000187209"/>
    </source>
</evidence>
<protein>
    <submittedName>
        <fullName evidence="1">Uncharacterized protein</fullName>
    </submittedName>
</protein>
<organism evidence="1 2">
    <name type="scientific">Stentor coeruleus</name>
    <dbReference type="NCBI Taxonomy" id="5963"/>
    <lineage>
        <taxon>Eukaryota</taxon>
        <taxon>Sar</taxon>
        <taxon>Alveolata</taxon>
        <taxon>Ciliophora</taxon>
        <taxon>Postciliodesmatophora</taxon>
        <taxon>Heterotrichea</taxon>
        <taxon>Heterotrichida</taxon>
        <taxon>Stentoridae</taxon>
        <taxon>Stentor</taxon>
    </lineage>
</organism>
<keyword evidence="2" id="KW-1185">Reference proteome</keyword>
<accession>A0A1R2ALM7</accession>
<dbReference type="Proteomes" id="UP000187209">
    <property type="component" value="Unassembled WGS sequence"/>
</dbReference>
<reference evidence="1 2" key="1">
    <citation type="submission" date="2016-11" db="EMBL/GenBank/DDBJ databases">
        <title>The macronuclear genome of Stentor coeruleus: a giant cell with tiny introns.</title>
        <authorList>
            <person name="Slabodnick M."/>
            <person name="Ruby J.G."/>
            <person name="Reiff S.B."/>
            <person name="Swart E.C."/>
            <person name="Gosai S."/>
            <person name="Prabakaran S."/>
            <person name="Witkowska E."/>
            <person name="Larue G.E."/>
            <person name="Fisher S."/>
            <person name="Freeman R.M."/>
            <person name="Gunawardena J."/>
            <person name="Chu W."/>
            <person name="Stover N.A."/>
            <person name="Gregory B.D."/>
            <person name="Nowacki M."/>
            <person name="Derisi J."/>
            <person name="Roy S.W."/>
            <person name="Marshall W.F."/>
            <person name="Sood P."/>
        </authorList>
    </citation>
    <scope>NUCLEOTIDE SEQUENCE [LARGE SCALE GENOMIC DNA]</scope>
    <source>
        <strain evidence="1">WM001</strain>
    </source>
</reference>
<comment type="caution">
    <text evidence="1">The sequence shown here is derived from an EMBL/GenBank/DDBJ whole genome shotgun (WGS) entry which is preliminary data.</text>
</comment>
<sequence length="504" mass="58121">MPLDKYNHSSELKIIHKPESTISRAYEQESNDKKLEDKILPFLNIRKTMQSSLKNFKSSQFLSSYTNFMSKRSVNIRKNTDSITIIQVTPRDLISLKHKLTSSRAEVEIPESLSIIPISIARKTTTEHFVKPLATLHSCSTSPKLAKSYLEDEFYFENMLKNPNFTSFQLILDFNPENSAYAFPYFGKPTKVISKRKSPIKKLNMIQTNFKQPLFTSAGYIHYDSHTVFPLSEVKKNIPSLSRVYYHPRNVTLGKNLLIINVEETLGIYKSEIVIRPKISDLLKQLCSIYQVIMIIQLNDSKNQDFLLWLEIEEVKVAGIYSRENILSFDKEISKLQDYSQVFIDFKCINPNEHAFIISCHSIVESDELEDFICYKGGIITRLYAFRIPIASKEIPSQPFLYLLPSSHFHVKMEILKRVFKYFIRATNTNKESINFTSFVSVSKFKTFASTKVYEMFLKNLGKSAPLQSSRLSNNQSVNNILHCQAGKRLSSPIINQFIILSNT</sequence>
<proteinExistence type="predicted"/>